<dbReference type="HOGENOM" id="CLU_073917_1_0_1"/>
<gene>
    <name evidence="1" type="ORF">V565_352730</name>
</gene>
<sequence length="219" mass="25522">MCLYMPRVKRNARCFLLTYSQYVSGDDSIHTSWYDTIKGLVDHLYTLKGKDGLLLEYAVGVTESHELQKGQWHPNWHCHVLVWGREIITSEAINLWKFKGCCPHEKFLPLCVDSGGFPPLMAICYFKKEADAWEARYGNLTEEFLQSQDPTEVKEKRNRNEDFTYAMEAPTEEEFYARLRERQPRDLAMGFNSLKQFAKHHYKDASELPSGVCTPKELK</sequence>
<feature type="non-terminal residue" evidence="1">
    <location>
        <position position="219"/>
    </location>
</feature>
<evidence type="ECO:0008006" key="3">
    <source>
        <dbReference type="Google" id="ProtNLM"/>
    </source>
</evidence>
<organism evidence="1 2">
    <name type="scientific">Rhizoctonia solani 123E</name>
    <dbReference type="NCBI Taxonomy" id="1423351"/>
    <lineage>
        <taxon>Eukaryota</taxon>
        <taxon>Fungi</taxon>
        <taxon>Dikarya</taxon>
        <taxon>Basidiomycota</taxon>
        <taxon>Agaricomycotina</taxon>
        <taxon>Agaricomycetes</taxon>
        <taxon>Cantharellales</taxon>
        <taxon>Ceratobasidiaceae</taxon>
        <taxon>Rhizoctonia</taxon>
    </lineage>
</organism>
<keyword evidence="2" id="KW-1185">Reference proteome</keyword>
<dbReference type="AlphaFoldDB" id="A0A074RJK4"/>
<dbReference type="OrthoDB" id="3217813at2759"/>
<comment type="caution">
    <text evidence="1">The sequence shown here is derived from an EMBL/GenBank/DDBJ whole genome shotgun (WGS) entry which is preliminary data.</text>
</comment>
<evidence type="ECO:0000313" key="2">
    <source>
        <dbReference type="Proteomes" id="UP000027456"/>
    </source>
</evidence>
<dbReference type="Proteomes" id="UP000027456">
    <property type="component" value="Unassembled WGS sequence"/>
</dbReference>
<reference evidence="1 2" key="1">
    <citation type="submission" date="2013-12" db="EMBL/GenBank/DDBJ databases">
        <authorList>
            <person name="Cubeta M."/>
            <person name="Pakala S."/>
            <person name="Fedorova N."/>
            <person name="Thomas E."/>
            <person name="Dean R."/>
            <person name="Jabaji S."/>
            <person name="Neate S."/>
            <person name="Toda T."/>
            <person name="Tavantzis S."/>
            <person name="Vilgalys R."/>
            <person name="Bharathan N."/>
            <person name="Pakala S."/>
            <person name="Losada L.S."/>
            <person name="Zafar N."/>
            <person name="Nierman W."/>
        </authorList>
    </citation>
    <scope>NUCLEOTIDE SEQUENCE [LARGE SCALE GENOMIC DNA]</scope>
    <source>
        <strain evidence="1 2">123E</strain>
    </source>
</reference>
<dbReference type="EMBL" id="AZST01002595">
    <property type="protein sequence ID" value="KEP44898.1"/>
    <property type="molecule type" value="Genomic_DNA"/>
</dbReference>
<protein>
    <recommendedName>
        <fullName evidence="3">Replication protein</fullName>
    </recommendedName>
</protein>
<evidence type="ECO:0000313" key="1">
    <source>
        <dbReference type="EMBL" id="KEP44898.1"/>
    </source>
</evidence>
<proteinExistence type="predicted"/>
<name>A0A074RJK4_9AGAM</name>
<accession>A0A074RJK4</accession>